<dbReference type="Pfam" id="PF00005">
    <property type="entry name" value="ABC_tran"/>
    <property type="match status" value="1"/>
</dbReference>
<organism evidence="11 12">
    <name type="scientific">Clostridium thermosuccinogenes</name>
    <dbReference type="NCBI Taxonomy" id="84032"/>
    <lineage>
        <taxon>Bacteria</taxon>
        <taxon>Bacillati</taxon>
        <taxon>Bacillota</taxon>
        <taxon>Clostridia</taxon>
        <taxon>Eubacteriales</taxon>
        <taxon>Clostridiaceae</taxon>
        <taxon>Clostridium</taxon>
    </lineage>
</organism>
<keyword evidence="2" id="KW-0813">Transport</keyword>
<dbReference type="OrthoDB" id="1699242at2"/>
<dbReference type="GO" id="GO:0005524">
    <property type="term" value="F:ATP binding"/>
    <property type="evidence" value="ECO:0007669"/>
    <property type="project" value="UniProtKB-KW"/>
</dbReference>
<feature type="transmembrane region" description="Helical" evidence="9">
    <location>
        <begin position="256"/>
        <end position="275"/>
    </location>
</feature>
<dbReference type="SUPFAM" id="SSF52540">
    <property type="entry name" value="P-loop containing nucleoside triphosphate hydrolases"/>
    <property type="match status" value="1"/>
</dbReference>
<dbReference type="SUPFAM" id="SSF90123">
    <property type="entry name" value="ABC transporter transmembrane region"/>
    <property type="match status" value="1"/>
</dbReference>
<evidence type="ECO:0000313" key="11">
    <source>
        <dbReference type="EMBL" id="PNU00816.1"/>
    </source>
</evidence>
<evidence type="ECO:0000256" key="2">
    <source>
        <dbReference type="ARBA" id="ARBA00022448"/>
    </source>
</evidence>
<dbReference type="InterPro" id="IPR027417">
    <property type="entry name" value="P-loop_NTPase"/>
</dbReference>
<keyword evidence="4 9" id="KW-0812">Transmembrane</keyword>
<protein>
    <submittedName>
        <fullName evidence="11">ABC transporter ATP-binding protein</fullName>
    </submittedName>
</protein>
<keyword evidence="8 9" id="KW-0472">Membrane</keyword>
<comment type="caution">
    <text evidence="11">The sequence shown here is derived from an EMBL/GenBank/DDBJ whole genome shotgun (WGS) entry which is preliminary data.</text>
</comment>
<dbReference type="Gene3D" id="1.20.1560.10">
    <property type="entry name" value="ABC transporter type 1, transmembrane domain"/>
    <property type="match status" value="1"/>
</dbReference>
<dbReference type="GO" id="GO:0005886">
    <property type="term" value="C:plasma membrane"/>
    <property type="evidence" value="ECO:0007669"/>
    <property type="project" value="UniProtKB-SubCell"/>
</dbReference>
<feature type="transmembrane region" description="Helical" evidence="9">
    <location>
        <begin position="33"/>
        <end position="54"/>
    </location>
</feature>
<keyword evidence="6 11" id="KW-0067">ATP-binding</keyword>
<keyword evidence="12" id="KW-1185">Reference proteome</keyword>
<sequence>MTIQDKKYGLADFILIPFKTSPMLTIIRITEKIISALLPSLQVLATASFVDTAVDIFKKGGAADRIYSPLLFLMAIIAYQNISWTLMDLGNKKLIIKLNEQFRTAVVEKRAKLEYRHIENNDTWELINRACADPAGRIYGGFDVFLWMAALIVRVISVLMILVTQVWWAAIIIIAFSVPLFYISLKSGKVEYEAHKEAAKHQRRAGYLQSIITNRENVEERSMFSYTHDIDKKWYEKYEIARKINLRTKARNYVKMKGASIITLLISVLICGVLISPLRTGAITAGMFMGLVTATFDLVQMMSWELSFLTREMANNREYLKDLTEFSKLSEAKDALTLPDDKIQRTEFRSIEFRNVSFKYPGTDKYILKNLSMKLEAKMHYAFVGVNGAGKTTLTKLLTGLYDNYEGEILINGKSIRDYSTAELKGMFSVVYQDFAKYYISLKDNVALGNILKMDYDKVREALKTVELTEAVEKLPNGIDTYLGKIKEKGVDMSGGEWQRLAIARTLVSSAPVYILDEPTASLDPVAESNVYEMFGRVSAGRSTIFITHRLGAVKLADEILVIDEGRVVEKGSHSTLMKKGGLYARMFESQRSWYKLEEEASA</sequence>
<evidence type="ECO:0000256" key="4">
    <source>
        <dbReference type="ARBA" id="ARBA00022692"/>
    </source>
</evidence>
<evidence type="ECO:0000256" key="7">
    <source>
        <dbReference type="ARBA" id="ARBA00022989"/>
    </source>
</evidence>
<dbReference type="RefSeq" id="WP_103080432.1">
    <property type="nucleotide sequence ID" value="NZ_CP021850.1"/>
</dbReference>
<dbReference type="InterPro" id="IPR003439">
    <property type="entry name" value="ABC_transporter-like_ATP-bd"/>
</dbReference>
<accession>A0A2K2FPV8</accession>
<feature type="domain" description="ABC transporter" evidence="10">
    <location>
        <begin position="351"/>
        <end position="590"/>
    </location>
</feature>
<proteinExistence type="predicted"/>
<feature type="transmembrane region" description="Helical" evidence="9">
    <location>
        <begin position="66"/>
        <end position="87"/>
    </location>
</feature>
<dbReference type="KEGG" id="cthd:CDO33_19330"/>
<dbReference type="Gene3D" id="3.40.50.300">
    <property type="entry name" value="P-loop containing nucleotide triphosphate hydrolases"/>
    <property type="match status" value="1"/>
</dbReference>
<evidence type="ECO:0000256" key="8">
    <source>
        <dbReference type="ARBA" id="ARBA00023136"/>
    </source>
</evidence>
<dbReference type="InterPro" id="IPR036640">
    <property type="entry name" value="ABC1_TM_sf"/>
</dbReference>
<keyword evidence="3" id="KW-1003">Cell membrane</keyword>
<evidence type="ECO:0000256" key="1">
    <source>
        <dbReference type="ARBA" id="ARBA00004651"/>
    </source>
</evidence>
<evidence type="ECO:0000256" key="3">
    <source>
        <dbReference type="ARBA" id="ARBA00022475"/>
    </source>
</evidence>
<evidence type="ECO:0000313" key="12">
    <source>
        <dbReference type="Proteomes" id="UP000236151"/>
    </source>
</evidence>
<dbReference type="InterPro" id="IPR003593">
    <property type="entry name" value="AAA+_ATPase"/>
</dbReference>
<dbReference type="SMART" id="SM00382">
    <property type="entry name" value="AAA"/>
    <property type="match status" value="1"/>
</dbReference>
<dbReference type="AlphaFoldDB" id="A0A2K2FPV8"/>
<gene>
    <name evidence="11" type="ORF">CDQ84_03975</name>
</gene>
<name>A0A2K2FPV8_9CLOT</name>
<comment type="subcellular location">
    <subcellularLocation>
        <location evidence="1">Cell membrane</location>
        <topology evidence="1">Multi-pass membrane protein</topology>
    </subcellularLocation>
</comment>
<dbReference type="FunFam" id="3.40.50.300:FF:000854">
    <property type="entry name" value="Multidrug ABC transporter ATP-binding protein"/>
    <property type="match status" value="1"/>
</dbReference>
<dbReference type="InterPro" id="IPR039421">
    <property type="entry name" value="Type_1_exporter"/>
</dbReference>
<evidence type="ECO:0000256" key="6">
    <source>
        <dbReference type="ARBA" id="ARBA00022840"/>
    </source>
</evidence>
<feature type="transmembrane region" description="Helical" evidence="9">
    <location>
        <begin position="167"/>
        <end position="185"/>
    </location>
</feature>
<dbReference type="GO" id="GO:0034040">
    <property type="term" value="F:ATPase-coupled lipid transmembrane transporter activity"/>
    <property type="evidence" value="ECO:0007669"/>
    <property type="project" value="TreeGrafter"/>
</dbReference>
<dbReference type="PANTHER" id="PTHR24221:SF654">
    <property type="entry name" value="ATP-BINDING CASSETTE SUB-FAMILY B MEMBER 6"/>
    <property type="match status" value="1"/>
</dbReference>
<reference evidence="11 12" key="1">
    <citation type="submission" date="2017-06" db="EMBL/GenBank/DDBJ databases">
        <title>Investigating the central metabolism of Clostridium thermosuccinogenes.</title>
        <authorList>
            <person name="Koendjbiharie J.G."/>
            <person name="van Kranenburg R."/>
        </authorList>
    </citation>
    <scope>NUCLEOTIDE SEQUENCE [LARGE SCALE GENOMIC DNA]</scope>
    <source>
        <strain evidence="11 12">DSM 5806</strain>
    </source>
</reference>
<dbReference type="EMBL" id="NIOJ01000006">
    <property type="protein sequence ID" value="PNU00816.1"/>
    <property type="molecule type" value="Genomic_DNA"/>
</dbReference>
<keyword evidence="7 9" id="KW-1133">Transmembrane helix</keyword>
<dbReference type="PROSITE" id="PS00211">
    <property type="entry name" value="ABC_TRANSPORTER_1"/>
    <property type="match status" value="1"/>
</dbReference>
<evidence type="ECO:0000256" key="9">
    <source>
        <dbReference type="SAM" id="Phobius"/>
    </source>
</evidence>
<evidence type="ECO:0000259" key="10">
    <source>
        <dbReference type="PROSITE" id="PS50893"/>
    </source>
</evidence>
<dbReference type="PANTHER" id="PTHR24221">
    <property type="entry name" value="ATP-BINDING CASSETTE SUB-FAMILY B"/>
    <property type="match status" value="1"/>
</dbReference>
<keyword evidence="5" id="KW-0547">Nucleotide-binding</keyword>
<dbReference type="PROSITE" id="PS50893">
    <property type="entry name" value="ABC_TRANSPORTER_2"/>
    <property type="match status" value="1"/>
</dbReference>
<dbReference type="Proteomes" id="UP000236151">
    <property type="component" value="Unassembled WGS sequence"/>
</dbReference>
<feature type="transmembrane region" description="Helical" evidence="9">
    <location>
        <begin position="144"/>
        <end position="161"/>
    </location>
</feature>
<dbReference type="GO" id="GO:0016887">
    <property type="term" value="F:ATP hydrolysis activity"/>
    <property type="evidence" value="ECO:0007669"/>
    <property type="project" value="InterPro"/>
</dbReference>
<dbReference type="InterPro" id="IPR017871">
    <property type="entry name" value="ABC_transporter-like_CS"/>
</dbReference>
<evidence type="ECO:0000256" key="5">
    <source>
        <dbReference type="ARBA" id="ARBA00022741"/>
    </source>
</evidence>